<keyword evidence="1" id="KW-0175">Coiled coil</keyword>
<name>A0A8S9Y6L4_APOLU</name>
<feature type="region of interest" description="Disordered" evidence="2">
    <location>
        <begin position="105"/>
        <end position="145"/>
    </location>
</feature>
<dbReference type="Proteomes" id="UP000466442">
    <property type="component" value="Linkage Group LG1"/>
</dbReference>
<feature type="compositionally biased region" description="Basic and acidic residues" evidence="2">
    <location>
        <begin position="120"/>
        <end position="129"/>
    </location>
</feature>
<evidence type="ECO:0000313" key="3">
    <source>
        <dbReference type="EMBL" id="KAF6216920.1"/>
    </source>
</evidence>
<sequence>MEGPSDSQEAITKIRFSAEDDLLLLKEVTAENPFEDGSKWKQIAIKMKRIISKAFTPRNLRERINHLLGRYAQHFQEWQYSSGKDEASIERITLLQEVRDMKAEFQTKKPRKANQLGSEMGKKMRDEAAKPMNAAETSSRTSYEVGDEMFHTEVVLPDEDLYLDMDVIGMNEHPQTPPSEQVPANQPSGSQISLPATSTQSTSPPSLLSLETSPRQMNNVRAASSTPRNFKRKRGVNVVVESYMSKKQDLEDKMRRREIELEEKKIEVEMKRVEVEKKRVDEEAVSRRRQLDLEERKHELQLKMFEFLIRKDEQHFNIIKSYWRSREQKMTKF</sequence>
<feature type="coiled-coil region" evidence="1">
    <location>
        <begin position="240"/>
        <end position="283"/>
    </location>
</feature>
<dbReference type="AlphaFoldDB" id="A0A8S9Y6L4"/>
<accession>A0A8S9Y6L4</accession>
<gene>
    <name evidence="3" type="ORF">GE061_001271</name>
</gene>
<evidence type="ECO:0000256" key="2">
    <source>
        <dbReference type="SAM" id="MobiDB-lite"/>
    </source>
</evidence>
<dbReference type="EMBL" id="WIXP02000001">
    <property type="protein sequence ID" value="KAF6216920.1"/>
    <property type="molecule type" value="Genomic_DNA"/>
</dbReference>
<comment type="caution">
    <text evidence="3">The sequence shown here is derived from an EMBL/GenBank/DDBJ whole genome shotgun (WGS) entry which is preliminary data.</text>
</comment>
<evidence type="ECO:0000256" key="1">
    <source>
        <dbReference type="SAM" id="Coils"/>
    </source>
</evidence>
<organism evidence="3 4">
    <name type="scientific">Apolygus lucorum</name>
    <name type="common">Small green plant bug</name>
    <name type="synonym">Lygocoris lucorum</name>
    <dbReference type="NCBI Taxonomy" id="248454"/>
    <lineage>
        <taxon>Eukaryota</taxon>
        <taxon>Metazoa</taxon>
        <taxon>Ecdysozoa</taxon>
        <taxon>Arthropoda</taxon>
        <taxon>Hexapoda</taxon>
        <taxon>Insecta</taxon>
        <taxon>Pterygota</taxon>
        <taxon>Neoptera</taxon>
        <taxon>Paraneoptera</taxon>
        <taxon>Hemiptera</taxon>
        <taxon>Heteroptera</taxon>
        <taxon>Panheteroptera</taxon>
        <taxon>Cimicomorpha</taxon>
        <taxon>Miridae</taxon>
        <taxon>Mirini</taxon>
        <taxon>Apolygus</taxon>
    </lineage>
</organism>
<feature type="region of interest" description="Disordered" evidence="2">
    <location>
        <begin position="169"/>
        <end position="214"/>
    </location>
</feature>
<protein>
    <submittedName>
        <fullName evidence="3">Uncharacterized protein</fullName>
    </submittedName>
</protein>
<keyword evidence="4" id="KW-1185">Reference proteome</keyword>
<reference evidence="3" key="1">
    <citation type="journal article" date="2021" name="Mol. Ecol. Resour.">
        <title>Apolygus lucorum genome provides insights into omnivorousness and mesophyll feeding.</title>
        <authorList>
            <person name="Liu Y."/>
            <person name="Liu H."/>
            <person name="Wang H."/>
            <person name="Huang T."/>
            <person name="Liu B."/>
            <person name="Yang B."/>
            <person name="Yin L."/>
            <person name="Li B."/>
            <person name="Zhang Y."/>
            <person name="Zhang S."/>
            <person name="Jiang F."/>
            <person name="Zhang X."/>
            <person name="Ren Y."/>
            <person name="Wang B."/>
            <person name="Wang S."/>
            <person name="Lu Y."/>
            <person name="Wu K."/>
            <person name="Fan W."/>
            <person name="Wang G."/>
        </authorList>
    </citation>
    <scope>NUCLEOTIDE SEQUENCE</scope>
    <source>
        <strain evidence="3">12Hb</strain>
    </source>
</reference>
<feature type="compositionally biased region" description="Polar residues" evidence="2">
    <location>
        <begin position="178"/>
        <end position="192"/>
    </location>
</feature>
<proteinExistence type="predicted"/>
<evidence type="ECO:0000313" key="4">
    <source>
        <dbReference type="Proteomes" id="UP000466442"/>
    </source>
</evidence>
<feature type="compositionally biased region" description="Low complexity" evidence="2">
    <location>
        <begin position="193"/>
        <end position="214"/>
    </location>
</feature>
<dbReference type="OrthoDB" id="6508955at2759"/>
<dbReference type="PANTHER" id="PTHR37558">
    <property type="entry name" value="HTH CENPB-TYPE DOMAIN-CONTAINING PROTEIN"/>
    <property type="match status" value="1"/>
</dbReference>
<dbReference type="PANTHER" id="PTHR37558:SF1">
    <property type="entry name" value="HTH CENPB-TYPE DOMAIN-CONTAINING PROTEIN"/>
    <property type="match status" value="1"/>
</dbReference>